<feature type="domain" description="GS catalytic" evidence="8">
    <location>
        <begin position="117"/>
        <end position="456"/>
    </location>
</feature>
<gene>
    <name evidence="9" type="ORF">FC80_GL001506</name>
</gene>
<dbReference type="InterPro" id="IPR014746">
    <property type="entry name" value="Gln_synth/guanido_kin_cat_dom"/>
</dbReference>
<evidence type="ECO:0000313" key="10">
    <source>
        <dbReference type="Proteomes" id="UP000051131"/>
    </source>
</evidence>
<dbReference type="InterPro" id="IPR008147">
    <property type="entry name" value="Gln_synt_N"/>
</dbReference>
<dbReference type="InterPro" id="IPR036651">
    <property type="entry name" value="Gln_synt_N_sf"/>
</dbReference>
<accession>A0A0R2CNV1</accession>
<feature type="domain" description="GS beta-grasp" evidence="7">
    <location>
        <begin position="19"/>
        <end position="110"/>
    </location>
</feature>
<dbReference type="InterPro" id="IPR008146">
    <property type="entry name" value="Gln_synth_cat_dom"/>
</dbReference>
<keyword evidence="10" id="KW-1185">Reference proteome</keyword>
<dbReference type="PROSITE" id="PS51987">
    <property type="entry name" value="GS_CATALYTIC"/>
    <property type="match status" value="1"/>
</dbReference>
<dbReference type="Gene3D" id="3.10.20.70">
    <property type="entry name" value="Glutamine synthetase, N-terminal domain"/>
    <property type="match status" value="1"/>
</dbReference>
<dbReference type="PANTHER" id="PTHR43785:SF2">
    <property type="entry name" value="TYPE-1 GLUTAMINE SYNTHETASE 1"/>
    <property type="match status" value="1"/>
</dbReference>
<evidence type="ECO:0000259" key="8">
    <source>
        <dbReference type="PROSITE" id="PS51987"/>
    </source>
</evidence>
<dbReference type="Pfam" id="PF16952">
    <property type="entry name" value="Gln-synt_N_2"/>
    <property type="match status" value="1"/>
</dbReference>
<comment type="similarity">
    <text evidence="1 5 6">Belongs to the glutamine synthetase family.</text>
</comment>
<reference evidence="9 10" key="1">
    <citation type="journal article" date="2015" name="Genome Announc.">
        <title>Expanding the biotechnology potential of lactobacilli through comparative genomics of 213 strains and associated genera.</title>
        <authorList>
            <person name="Sun Z."/>
            <person name="Harris H.M."/>
            <person name="McCann A."/>
            <person name="Guo C."/>
            <person name="Argimon S."/>
            <person name="Zhang W."/>
            <person name="Yang X."/>
            <person name="Jeffery I.B."/>
            <person name="Cooney J.C."/>
            <person name="Kagawa T.F."/>
            <person name="Liu W."/>
            <person name="Song Y."/>
            <person name="Salvetti E."/>
            <person name="Wrobel A."/>
            <person name="Rasinkangas P."/>
            <person name="Parkhill J."/>
            <person name="Rea M.C."/>
            <person name="O'Sullivan O."/>
            <person name="Ritari J."/>
            <person name="Douillard F.P."/>
            <person name="Paul Ross R."/>
            <person name="Yang R."/>
            <person name="Briner A.E."/>
            <person name="Felis G.E."/>
            <person name="de Vos W.M."/>
            <person name="Barrangou R."/>
            <person name="Klaenhammer T.R."/>
            <person name="Caufield P.W."/>
            <person name="Cui Y."/>
            <person name="Zhang H."/>
            <person name="O'Toole P.W."/>
        </authorList>
    </citation>
    <scope>NUCLEOTIDE SEQUENCE [LARGE SCALE GENOMIC DNA]</scope>
    <source>
        <strain evidence="9 10">DSM 21116</strain>
    </source>
</reference>
<keyword evidence="4" id="KW-0067">ATP-binding</keyword>
<sequence length="456" mass="51281">MSEQNVQDIAKAQAFIAANNIKLIEFVYVDYNGIARGKTITVKKLGNHLTSGIGITRAMFGMNSHDQLQDIMGMTAVGEVRLIPDLSTLTLVPSVKQVATVMCNHYKTSREIYEADPRWLLQNVLKKYENLGLKTIGTYENEFIYFKQNNEKEFEVIDEHPCFAMNATDIFYEMLPDILETLEDSGIDAEQYYPEAGFGQHELSMAPTDLLSAADNEMRFKRVLQTIAKQRDLLVTFAPKPILKTEGNGGHIHLSLWNIKDEKNALYDANDEMKLSQLGKYFVGGLLKHIKAVVALTCPTVNSYQRLQPGEWSSAYATYGQDNREAAVRIPSTYWDNQENSMNIELKASDASANPYLAIAGILIAGLDGIENKIEPGQPVDVDPAALSDKQRENMGIVQLPTTLSEAIEELVNDQYFKKEIPNKLLEAYYKVKKSEVKLYEGFAPAKIAEMHRLIY</sequence>
<name>A0A0R2CNV1_9LACO</name>
<keyword evidence="3" id="KW-0547">Nucleotide-binding</keyword>
<evidence type="ECO:0000256" key="3">
    <source>
        <dbReference type="ARBA" id="ARBA00022741"/>
    </source>
</evidence>
<dbReference type="PATRIC" id="fig|1423729.3.peg.1528"/>
<organism evidence="9 10">
    <name type="scientific">Liquorilactobacillus cacaonum DSM 21116</name>
    <dbReference type="NCBI Taxonomy" id="1423729"/>
    <lineage>
        <taxon>Bacteria</taxon>
        <taxon>Bacillati</taxon>
        <taxon>Bacillota</taxon>
        <taxon>Bacilli</taxon>
        <taxon>Lactobacillales</taxon>
        <taxon>Lactobacillaceae</taxon>
        <taxon>Liquorilactobacillus</taxon>
    </lineage>
</organism>
<dbReference type="STRING" id="1423729.FC80_GL001506"/>
<dbReference type="GO" id="GO:0004356">
    <property type="term" value="F:glutamine synthetase activity"/>
    <property type="evidence" value="ECO:0007669"/>
    <property type="project" value="InterPro"/>
</dbReference>
<proteinExistence type="inferred from homology"/>
<dbReference type="EMBL" id="AYZE01000016">
    <property type="protein sequence ID" value="KRM90169.1"/>
    <property type="molecule type" value="Genomic_DNA"/>
</dbReference>
<dbReference type="Gene3D" id="3.30.590.10">
    <property type="entry name" value="Glutamine synthetase/guanido kinase, catalytic domain"/>
    <property type="match status" value="1"/>
</dbReference>
<dbReference type="SUPFAM" id="SSF55931">
    <property type="entry name" value="Glutamine synthetase/guanido kinase"/>
    <property type="match status" value="1"/>
</dbReference>
<dbReference type="PROSITE" id="PS51986">
    <property type="entry name" value="GS_BETA_GRASP"/>
    <property type="match status" value="1"/>
</dbReference>
<dbReference type="PANTHER" id="PTHR43785">
    <property type="entry name" value="GAMMA-GLUTAMYLPUTRESCINE SYNTHETASE"/>
    <property type="match status" value="1"/>
</dbReference>
<dbReference type="GO" id="GO:0005524">
    <property type="term" value="F:ATP binding"/>
    <property type="evidence" value="ECO:0007669"/>
    <property type="project" value="UniProtKB-KW"/>
</dbReference>
<dbReference type="AlphaFoldDB" id="A0A0R2CNV1"/>
<dbReference type="Pfam" id="PF00120">
    <property type="entry name" value="Gln-synt_C"/>
    <property type="match status" value="1"/>
</dbReference>
<dbReference type="RefSeq" id="WP_057829719.1">
    <property type="nucleotide sequence ID" value="NZ_AYZE01000016.1"/>
</dbReference>
<dbReference type="Proteomes" id="UP000051131">
    <property type="component" value="Unassembled WGS sequence"/>
</dbReference>
<evidence type="ECO:0000256" key="6">
    <source>
        <dbReference type="RuleBase" id="RU000384"/>
    </source>
</evidence>
<evidence type="ECO:0000256" key="5">
    <source>
        <dbReference type="PROSITE-ProRule" id="PRU01330"/>
    </source>
</evidence>
<evidence type="ECO:0000256" key="2">
    <source>
        <dbReference type="ARBA" id="ARBA00022598"/>
    </source>
</evidence>
<dbReference type="GO" id="GO:0006542">
    <property type="term" value="P:glutamine biosynthetic process"/>
    <property type="evidence" value="ECO:0007669"/>
    <property type="project" value="InterPro"/>
</dbReference>
<evidence type="ECO:0000256" key="4">
    <source>
        <dbReference type="ARBA" id="ARBA00022840"/>
    </source>
</evidence>
<comment type="caution">
    <text evidence="9">The sequence shown here is derived from an EMBL/GenBank/DDBJ whole genome shotgun (WGS) entry which is preliminary data.</text>
</comment>
<keyword evidence="2" id="KW-0436">Ligase</keyword>
<protein>
    <submittedName>
        <fullName evidence="9">Glutamine synthetase</fullName>
    </submittedName>
</protein>
<evidence type="ECO:0000256" key="1">
    <source>
        <dbReference type="ARBA" id="ARBA00009897"/>
    </source>
</evidence>
<dbReference type="OrthoDB" id="9807095at2"/>
<dbReference type="SMART" id="SM01230">
    <property type="entry name" value="Gln-synt_C"/>
    <property type="match status" value="1"/>
</dbReference>
<evidence type="ECO:0000313" key="9">
    <source>
        <dbReference type="EMBL" id="KRM90169.1"/>
    </source>
</evidence>
<evidence type="ECO:0000259" key="7">
    <source>
        <dbReference type="PROSITE" id="PS51986"/>
    </source>
</evidence>
<dbReference type="SUPFAM" id="SSF54368">
    <property type="entry name" value="Glutamine synthetase, N-terminal domain"/>
    <property type="match status" value="1"/>
</dbReference>